<dbReference type="EMBL" id="VSRR010031561">
    <property type="protein sequence ID" value="MPC70696.1"/>
    <property type="molecule type" value="Genomic_DNA"/>
</dbReference>
<accession>A0A5B7HL82</accession>
<evidence type="ECO:0000313" key="1">
    <source>
        <dbReference type="EMBL" id="MPC70696.1"/>
    </source>
</evidence>
<keyword evidence="2" id="KW-1185">Reference proteome</keyword>
<sequence length="64" mass="7339">MLGSPSLQVAADCIGVTRRKLMDNYRTEKWRTDVSLLPVNRRAANLLRHGRREPRTDLNPTHAN</sequence>
<reference evidence="1 2" key="1">
    <citation type="submission" date="2019-05" db="EMBL/GenBank/DDBJ databases">
        <title>Another draft genome of Portunus trituberculatus and its Hox gene families provides insights of decapod evolution.</title>
        <authorList>
            <person name="Jeong J.-H."/>
            <person name="Song I."/>
            <person name="Kim S."/>
            <person name="Choi T."/>
            <person name="Kim D."/>
            <person name="Ryu S."/>
            <person name="Kim W."/>
        </authorList>
    </citation>
    <scope>NUCLEOTIDE SEQUENCE [LARGE SCALE GENOMIC DNA]</scope>
    <source>
        <tissue evidence="1">Muscle</tissue>
    </source>
</reference>
<comment type="caution">
    <text evidence="1">The sequence shown here is derived from an EMBL/GenBank/DDBJ whole genome shotgun (WGS) entry which is preliminary data.</text>
</comment>
<name>A0A5B7HL82_PORTR</name>
<organism evidence="1 2">
    <name type="scientific">Portunus trituberculatus</name>
    <name type="common">Swimming crab</name>
    <name type="synonym">Neptunus trituberculatus</name>
    <dbReference type="NCBI Taxonomy" id="210409"/>
    <lineage>
        <taxon>Eukaryota</taxon>
        <taxon>Metazoa</taxon>
        <taxon>Ecdysozoa</taxon>
        <taxon>Arthropoda</taxon>
        <taxon>Crustacea</taxon>
        <taxon>Multicrustacea</taxon>
        <taxon>Malacostraca</taxon>
        <taxon>Eumalacostraca</taxon>
        <taxon>Eucarida</taxon>
        <taxon>Decapoda</taxon>
        <taxon>Pleocyemata</taxon>
        <taxon>Brachyura</taxon>
        <taxon>Eubrachyura</taxon>
        <taxon>Portunoidea</taxon>
        <taxon>Portunidae</taxon>
        <taxon>Portuninae</taxon>
        <taxon>Portunus</taxon>
    </lineage>
</organism>
<dbReference type="AlphaFoldDB" id="A0A5B7HL82"/>
<gene>
    <name evidence="1" type="ORF">E2C01_064950</name>
</gene>
<evidence type="ECO:0000313" key="2">
    <source>
        <dbReference type="Proteomes" id="UP000324222"/>
    </source>
</evidence>
<dbReference type="Proteomes" id="UP000324222">
    <property type="component" value="Unassembled WGS sequence"/>
</dbReference>
<protein>
    <submittedName>
        <fullName evidence="1">Uncharacterized protein</fullName>
    </submittedName>
</protein>
<proteinExistence type="predicted"/>